<sequence length="56" mass="6259">MRAIVSDLQHAVFQVDDERLVAVANILRVDNKKKKKPTFLCLVGRSFILSAVFSGN</sequence>
<dbReference type="Proteomes" id="UP000887564">
    <property type="component" value="Unplaced"/>
</dbReference>
<dbReference type="AlphaFoldDB" id="A0A914R6X4"/>
<reference evidence="2" key="1">
    <citation type="submission" date="2022-11" db="UniProtKB">
        <authorList>
            <consortium name="WormBaseParasite"/>
        </authorList>
    </citation>
    <scope>IDENTIFICATION</scope>
</reference>
<dbReference type="WBParaSite" id="PEQ_0000221101-mRNA-1">
    <property type="protein sequence ID" value="PEQ_0000221101-mRNA-1"/>
    <property type="gene ID" value="PEQ_0000221101"/>
</dbReference>
<proteinExistence type="predicted"/>
<keyword evidence="1" id="KW-1185">Reference proteome</keyword>
<evidence type="ECO:0000313" key="1">
    <source>
        <dbReference type="Proteomes" id="UP000887564"/>
    </source>
</evidence>
<organism evidence="1 2">
    <name type="scientific">Parascaris equorum</name>
    <name type="common">Equine roundworm</name>
    <dbReference type="NCBI Taxonomy" id="6256"/>
    <lineage>
        <taxon>Eukaryota</taxon>
        <taxon>Metazoa</taxon>
        <taxon>Ecdysozoa</taxon>
        <taxon>Nematoda</taxon>
        <taxon>Chromadorea</taxon>
        <taxon>Rhabditida</taxon>
        <taxon>Spirurina</taxon>
        <taxon>Ascaridomorpha</taxon>
        <taxon>Ascaridoidea</taxon>
        <taxon>Ascarididae</taxon>
        <taxon>Parascaris</taxon>
    </lineage>
</organism>
<name>A0A914R6X4_PAREQ</name>
<accession>A0A914R6X4</accession>
<protein>
    <submittedName>
        <fullName evidence="2">Uncharacterized protein</fullName>
    </submittedName>
</protein>
<evidence type="ECO:0000313" key="2">
    <source>
        <dbReference type="WBParaSite" id="PEQ_0000221101-mRNA-1"/>
    </source>
</evidence>